<evidence type="ECO:0000313" key="3">
    <source>
        <dbReference type="Proteomes" id="UP000194873"/>
    </source>
</evidence>
<dbReference type="OrthoDB" id="883602at2"/>
<dbReference type="AlphaFoldDB" id="A0A243WBR3"/>
<feature type="chain" id="PRO_5013349164" description="S9 family peptidase" evidence="1">
    <location>
        <begin position="20"/>
        <end position="115"/>
    </location>
</feature>
<evidence type="ECO:0000256" key="1">
    <source>
        <dbReference type="SAM" id="SignalP"/>
    </source>
</evidence>
<evidence type="ECO:0008006" key="4">
    <source>
        <dbReference type="Google" id="ProtNLM"/>
    </source>
</evidence>
<gene>
    <name evidence="2" type="ORF">BXP70_14550</name>
</gene>
<sequence>MKRLPILLALGCVSFATHAQLLPVPGKLNPDWTLQKAEVQTDNGVFRQLPPATDQMLNSLKSISSSGNRHYHWDAQQQLAYQWLSQPNSGSIAPDKQVVVRDERTSTVYTFTRKK</sequence>
<feature type="signal peptide" evidence="1">
    <location>
        <begin position="1"/>
        <end position="19"/>
    </location>
</feature>
<reference evidence="2 3" key="1">
    <citation type="submission" date="2017-01" db="EMBL/GenBank/DDBJ databases">
        <title>A new Hymenobacter.</title>
        <authorList>
            <person name="Liang Y."/>
            <person name="Feng F."/>
        </authorList>
    </citation>
    <scope>NUCLEOTIDE SEQUENCE [LARGE SCALE GENOMIC DNA]</scope>
    <source>
        <strain evidence="2">MIMBbqt21</strain>
    </source>
</reference>
<evidence type="ECO:0000313" key="2">
    <source>
        <dbReference type="EMBL" id="OUJ73059.1"/>
    </source>
</evidence>
<comment type="caution">
    <text evidence="2">The sequence shown here is derived from an EMBL/GenBank/DDBJ whole genome shotgun (WGS) entry which is preliminary data.</text>
</comment>
<dbReference type="RefSeq" id="WP_086594819.1">
    <property type="nucleotide sequence ID" value="NZ_MTSE01000007.1"/>
</dbReference>
<keyword evidence="1" id="KW-0732">Signal</keyword>
<accession>A0A243WBR3</accession>
<protein>
    <recommendedName>
        <fullName evidence="4">S9 family peptidase</fullName>
    </recommendedName>
</protein>
<proteinExistence type="predicted"/>
<dbReference type="EMBL" id="MTSE01000007">
    <property type="protein sequence ID" value="OUJ73059.1"/>
    <property type="molecule type" value="Genomic_DNA"/>
</dbReference>
<name>A0A243WBR3_9BACT</name>
<organism evidence="2 3">
    <name type="scientific">Hymenobacter crusticola</name>
    <dbReference type="NCBI Taxonomy" id="1770526"/>
    <lineage>
        <taxon>Bacteria</taxon>
        <taxon>Pseudomonadati</taxon>
        <taxon>Bacteroidota</taxon>
        <taxon>Cytophagia</taxon>
        <taxon>Cytophagales</taxon>
        <taxon>Hymenobacteraceae</taxon>
        <taxon>Hymenobacter</taxon>
    </lineage>
</organism>
<dbReference type="Proteomes" id="UP000194873">
    <property type="component" value="Unassembled WGS sequence"/>
</dbReference>
<keyword evidence="3" id="KW-1185">Reference proteome</keyword>